<feature type="domain" description="YCII-related" evidence="2">
    <location>
        <begin position="9"/>
        <end position="89"/>
    </location>
</feature>
<dbReference type="Gene3D" id="3.30.70.1060">
    <property type="entry name" value="Dimeric alpha+beta barrel"/>
    <property type="match status" value="1"/>
</dbReference>
<dbReference type="PANTHER" id="PTHR33606">
    <property type="entry name" value="PROTEIN YCII"/>
    <property type="match status" value="1"/>
</dbReference>
<protein>
    <recommendedName>
        <fullName evidence="2">YCII-related domain-containing protein</fullName>
    </recommendedName>
</protein>
<evidence type="ECO:0000313" key="3">
    <source>
        <dbReference type="EMBL" id="SHK53542.1"/>
    </source>
</evidence>
<reference evidence="3 4" key="1">
    <citation type="submission" date="2016-11" db="EMBL/GenBank/DDBJ databases">
        <authorList>
            <person name="Jaros S."/>
            <person name="Januszkiewicz K."/>
            <person name="Wedrychowicz H."/>
        </authorList>
    </citation>
    <scope>NUCLEOTIDE SEQUENCE [LARGE SCALE GENOMIC DNA]</scope>
    <source>
        <strain evidence="3 4">DSM 43832</strain>
    </source>
</reference>
<dbReference type="InterPro" id="IPR011008">
    <property type="entry name" value="Dimeric_a/b-barrel"/>
</dbReference>
<comment type="similarity">
    <text evidence="1">Belongs to the YciI family.</text>
</comment>
<dbReference type="SUPFAM" id="SSF54909">
    <property type="entry name" value="Dimeric alpha+beta barrel"/>
    <property type="match status" value="1"/>
</dbReference>
<dbReference type="EMBL" id="FRAP01000007">
    <property type="protein sequence ID" value="SHK53542.1"/>
    <property type="molecule type" value="Genomic_DNA"/>
</dbReference>
<proteinExistence type="inferred from homology"/>
<dbReference type="InterPro" id="IPR005545">
    <property type="entry name" value="YCII"/>
</dbReference>
<gene>
    <name evidence="3" type="ORF">SAMN05443637_107236</name>
</gene>
<evidence type="ECO:0000259" key="2">
    <source>
        <dbReference type="Pfam" id="PF03795"/>
    </source>
</evidence>
<evidence type="ECO:0000256" key="1">
    <source>
        <dbReference type="ARBA" id="ARBA00007689"/>
    </source>
</evidence>
<sequence>MSVSATYAVIYSYIDDDELREKTRPAHREYLQGLAEEGALLVAGAWAPSEPAGGLLIFRAPDKQTVEGYVDRDPYKTEGVLATCEIREWAPPLGPVAPALNGE</sequence>
<accession>A0A1M6T915</accession>
<name>A0A1M6T915_PSETH</name>
<evidence type="ECO:0000313" key="4">
    <source>
        <dbReference type="Proteomes" id="UP000184363"/>
    </source>
</evidence>
<organism evidence="3 4">
    <name type="scientific">Pseudonocardia thermophila</name>
    <dbReference type="NCBI Taxonomy" id="1848"/>
    <lineage>
        <taxon>Bacteria</taxon>
        <taxon>Bacillati</taxon>
        <taxon>Actinomycetota</taxon>
        <taxon>Actinomycetes</taxon>
        <taxon>Pseudonocardiales</taxon>
        <taxon>Pseudonocardiaceae</taxon>
        <taxon>Pseudonocardia</taxon>
    </lineage>
</organism>
<dbReference type="AlphaFoldDB" id="A0A1M6T915"/>
<dbReference type="STRING" id="1848.SAMN05443637_107236"/>
<dbReference type="PANTHER" id="PTHR33606:SF3">
    <property type="entry name" value="PROTEIN YCII"/>
    <property type="match status" value="1"/>
</dbReference>
<keyword evidence="4" id="KW-1185">Reference proteome</keyword>
<dbReference type="InterPro" id="IPR051807">
    <property type="entry name" value="Sec-metab_biosynth-assoc"/>
</dbReference>
<dbReference type="Proteomes" id="UP000184363">
    <property type="component" value="Unassembled WGS sequence"/>
</dbReference>
<dbReference type="Pfam" id="PF03795">
    <property type="entry name" value="YCII"/>
    <property type="match status" value="1"/>
</dbReference>